<keyword evidence="2" id="KW-0472">Membrane</keyword>
<gene>
    <name evidence="4" type="ORF">ACFSCY_26335</name>
</gene>
<protein>
    <submittedName>
        <fullName evidence="4">LytR C-terminal domain-containing protein</fullName>
    </submittedName>
</protein>
<keyword evidence="2" id="KW-1133">Transmembrane helix</keyword>
<feature type="compositionally biased region" description="Pro residues" evidence="1">
    <location>
        <begin position="90"/>
        <end position="111"/>
    </location>
</feature>
<proteinExistence type="predicted"/>
<feature type="region of interest" description="Disordered" evidence="1">
    <location>
        <begin position="41"/>
        <end position="129"/>
    </location>
</feature>
<feature type="domain" description="LytR/CpsA/Psr regulator C-terminal" evidence="3">
    <location>
        <begin position="135"/>
        <end position="223"/>
    </location>
</feature>
<feature type="transmembrane region" description="Helical" evidence="2">
    <location>
        <begin position="15"/>
        <end position="36"/>
    </location>
</feature>
<name>A0ABW4FS43_9PSEU</name>
<keyword evidence="2" id="KW-0812">Transmembrane</keyword>
<dbReference type="InterPro" id="IPR027381">
    <property type="entry name" value="LytR/CpsA/Psr_C"/>
</dbReference>
<keyword evidence="5" id="KW-1185">Reference proteome</keyword>
<evidence type="ECO:0000313" key="5">
    <source>
        <dbReference type="Proteomes" id="UP001597145"/>
    </source>
</evidence>
<organism evidence="4 5">
    <name type="scientific">Pseudonocardia aurantiaca</name>
    <dbReference type="NCBI Taxonomy" id="75290"/>
    <lineage>
        <taxon>Bacteria</taxon>
        <taxon>Bacillati</taxon>
        <taxon>Actinomycetota</taxon>
        <taxon>Actinomycetes</taxon>
        <taxon>Pseudonocardiales</taxon>
        <taxon>Pseudonocardiaceae</taxon>
        <taxon>Pseudonocardia</taxon>
    </lineage>
</organism>
<dbReference type="Gene3D" id="3.30.70.2390">
    <property type="match status" value="1"/>
</dbReference>
<accession>A0ABW4FS43</accession>
<dbReference type="EMBL" id="JBHUCP010000022">
    <property type="protein sequence ID" value="MFD1532948.1"/>
    <property type="molecule type" value="Genomic_DNA"/>
</dbReference>
<dbReference type="Proteomes" id="UP001597145">
    <property type="component" value="Unassembled WGS sequence"/>
</dbReference>
<evidence type="ECO:0000256" key="2">
    <source>
        <dbReference type="SAM" id="Phobius"/>
    </source>
</evidence>
<evidence type="ECO:0000259" key="3">
    <source>
        <dbReference type="Pfam" id="PF13399"/>
    </source>
</evidence>
<evidence type="ECO:0000313" key="4">
    <source>
        <dbReference type="EMBL" id="MFD1532948.1"/>
    </source>
</evidence>
<comment type="caution">
    <text evidence="4">The sequence shown here is derived from an EMBL/GenBank/DDBJ whole genome shotgun (WGS) entry which is preliminary data.</text>
</comment>
<evidence type="ECO:0000256" key="1">
    <source>
        <dbReference type="SAM" id="MobiDB-lite"/>
    </source>
</evidence>
<dbReference type="RefSeq" id="WP_343984636.1">
    <property type="nucleotide sequence ID" value="NZ_BAAAJG010000025.1"/>
</dbReference>
<dbReference type="Pfam" id="PF13399">
    <property type="entry name" value="LytR_C"/>
    <property type="match status" value="1"/>
</dbReference>
<reference evidence="5" key="1">
    <citation type="journal article" date="2019" name="Int. J. Syst. Evol. Microbiol.">
        <title>The Global Catalogue of Microorganisms (GCM) 10K type strain sequencing project: providing services to taxonomists for standard genome sequencing and annotation.</title>
        <authorList>
            <consortium name="The Broad Institute Genomics Platform"/>
            <consortium name="The Broad Institute Genome Sequencing Center for Infectious Disease"/>
            <person name="Wu L."/>
            <person name="Ma J."/>
        </authorList>
    </citation>
    <scope>NUCLEOTIDE SEQUENCE [LARGE SCALE GENOMIC DNA]</scope>
    <source>
        <strain evidence="5">JCM 12165</strain>
    </source>
</reference>
<sequence length="226" mass="21906">MTAPAPSGGPSPLRVGGIALLGVAIVAAIIGLATLATNGSPQANPTAAPPVVPSSPAAPDATPPGALPTVDGGVPVPSFAPPAEGTGVPAPAPGEAPAPGVPGAPAAPAPGPGDGGSGTSDRLASGSGATAARAPLRVYNNSRIEGLAARAAEDFGQAGWVVTDISAYGDGIIPITTVYYRPGTEEEAPARALATQFGLRAEARFDGINDASPGIIVIVTREYGTR</sequence>